<dbReference type="NCBIfam" id="TIGR00756">
    <property type="entry name" value="PPR"/>
    <property type="match status" value="1"/>
</dbReference>
<dbReference type="HOGENOM" id="CLU_014304_3_1_1"/>
<dbReference type="InterPro" id="IPR002885">
    <property type="entry name" value="PPR_rpt"/>
</dbReference>
<dbReference type="PANTHER" id="PTHR47942">
    <property type="entry name" value="TETRATRICOPEPTIDE REPEAT (TPR)-LIKE SUPERFAMILY PROTEIN-RELATED"/>
    <property type="match status" value="1"/>
</dbReference>
<dbReference type="OrthoDB" id="185373at2759"/>
<dbReference type="InterPro" id="IPR011990">
    <property type="entry name" value="TPR-like_helical_dom_sf"/>
</dbReference>
<feature type="repeat" description="PPR" evidence="2">
    <location>
        <begin position="139"/>
        <end position="173"/>
    </location>
</feature>
<dbReference type="InParanoid" id="A0A0C3HVE8"/>
<dbReference type="Pfam" id="PF13812">
    <property type="entry name" value="PPR_3"/>
    <property type="match status" value="1"/>
</dbReference>
<evidence type="ECO:0000313" key="5">
    <source>
        <dbReference type="Proteomes" id="UP000054321"/>
    </source>
</evidence>
<evidence type="ECO:0000256" key="1">
    <source>
        <dbReference type="ARBA" id="ARBA00022737"/>
    </source>
</evidence>
<accession>A0A0C3HVE8</accession>
<dbReference type="InterPro" id="IPR051222">
    <property type="entry name" value="PPR/CCM1_RNA-binding"/>
</dbReference>
<feature type="compositionally biased region" description="Polar residues" evidence="3">
    <location>
        <begin position="51"/>
        <end position="65"/>
    </location>
</feature>
<keyword evidence="1" id="KW-0677">Repeat</keyword>
<feature type="compositionally biased region" description="Basic and acidic residues" evidence="3">
    <location>
        <begin position="359"/>
        <end position="383"/>
    </location>
</feature>
<gene>
    <name evidence="4" type="ORF">OIDMADRAFT_113262</name>
</gene>
<evidence type="ECO:0000313" key="4">
    <source>
        <dbReference type="EMBL" id="KIN06192.1"/>
    </source>
</evidence>
<reference evidence="5" key="2">
    <citation type="submission" date="2015-01" db="EMBL/GenBank/DDBJ databases">
        <title>Evolutionary Origins and Diversification of the Mycorrhizal Mutualists.</title>
        <authorList>
            <consortium name="DOE Joint Genome Institute"/>
            <consortium name="Mycorrhizal Genomics Consortium"/>
            <person name="Kohler A."/>
            <person name="Kuo A."/>
            <person name="Nagy L.G."/>
            <person name="Floudas D."/>
            <person name="Copeland A."/>
            <person name="Barry K.W."/>
            <person name="Cichocki N."/>
            <person name="Veneault-Fourrey C."/>
            <person name="LaButti K."/>
            <person name="Lindquist E.A."/>
            <person name="Lipzen A."/>
            <person name="Lundell T."/>
            <person name="Morin E."/>
            <person name="Murat C."/>
            <person name="Riley R."/>
            <person name="Ohm R."/>
            <person name="Sun H."/>
            <person name="Tunlid A."/>
            <person name="Henrissat B."/>
            <person name="Grigoriev I.V."/>
            <person name="Hibbett D.S."/>
            <person name="Martin F."/>
        </authorList>
    </citation>
    <scope>NUCLEOTIDE SEQUENCE [LARGE SCALE GENOMIC DNA]</scope>
    <source>
        <strain evidence="5">Zn</strain>
    </source>
</reference>
<dbReference type="STRING" id="913774.A0A0C3HVE8"/>
<evidence type="ECO:0000256" key="3">
    <source>
        <dbReference type="SAM" id="MobiDB-lite"/>
    </source>
</evidence>
<keyword evidence="5" id="KW-1185">Reference proteome</keyword>
<name>A0A0C3HVE8_OIDMZ</name>
<feature type="region of interest" description="Disordered" evidence="3">
    <location>
        <begin position="359"/>
        <end position="392"/>
    </location>
</feature>
<dbReference type="Proteomes" id="UP000054321">
    <property type="component" value="Unassembled WGS sequence"/>
</dbReference>
<evidence type="ECO:0000256" key="2">
    <source>
        <dbReference type="PROSITE-ProRule" id="PRU00708"/>
    </source>
</evidence>
<protein>
    <recommendedName>
        <fullName evidence="6">Pentatricopeptide repeat protein</fullName>
    </recommendedName>
</protein>
<feature type="region of interest" description="Disordered" evidence="3">
    <location>
        <begin position="41"/>
        <end position="65"/>
    </location>
</feature>
<dbReference type="PANTHER" id="PTHR47942:SF105">
    <property type="entry name" value="ATPASE EXPRESSION PROTEIN 3"/>
    <property type="match status" value="1"/>
</dbReference>
<dbReference type="AlphaFoldDB" id="A0A0C3HVE8"/>
<sequence length="675" mass="76082">MRQRFQTLVGDATLLSPFPNIRRPIIINPSSPTYRRNYAAVSKQGTKPIKRTSNLPSQKSTNASLSRWKKRQEWLDSRGVRPVHKPIKKDVDQDFALRKQLQYLKDPLKLAEHVRRCLRDGDVDGTLAIVRFASKSVQCTVSWNHLIEWHLTQGKLRAALRIYNEMKKRAQVPDARTYTIIFNGAASHPSATESLGRVLSIYQSMLTDRCLVKPNTIHVNAILKMCARAQNMDAMFAIADQLPPKGLRAPNNLTYTTIINAIRIYAVNDLRSTLTREQKEANRQKAMLDARQLWQDLTARWWQGDLWIDEELVCAMGRILLLGGEQDRDDILSLIEQSMNIPRQAPRLRISAPKLVEAKSQEHSLADGDRSQESEPSQKRLDTQNDAQDNGQDDALLNQFQSTALINSPRTPTSAYAKPGSNTLSLLMQSLLHPRLKEPASRYWDLLTKEYGVKPDADNYHAYLRVLRAARASGDTVKLLTEMPRPYLMSKTFRIAMSTCQRDKNNHNVFANSGRILDLMQQTQEVPDIPSLQMYLDLAMVAPFSSKKVPKDRLEAKLPQGEQIMRALSRLGPSLINIRSILVLGDTSRTGKEPREAILKDVVALTRKMISAHDILINNGMTPTSVHGKLAAQRSKLSAFVTRFKQGKSEWSPGVMDSSSSYLGIARTNPAPSAL</sequence>
<proteinExistence type="predicted"/>
<dbReference type="Gene3D" id="1.25.40.10">
    <property type="entry name" value="Tetratricopeptide repeat domain"/>
    <property type="match status" value="1"/>
</dbReference>
<reference evidence="4 5" key="1">
    <citation type="submission" date="2014-04" db="EMBL/GenBank/DDBJ databases">
        <authorList>
            <consortium name="DOE Joint Genome Institute"/>
            <person name="Kuo A."/>
            <person name="Martino E."/>
            <person name="Perotto S."/>
            <person name="Kohler A."/>
            <person name="Nagy L.G."/>
            <person name="Floudas D."/>
            <person name="Copeland A."/>
            <person name="Barry K.W."/>
            <person name="Cichocki N."/>
            <person name="Veneault-Fourrey C."/>
            <person name="LaButti K."/>
            <person name="Lindquist E.A."/>
            <person name="Lipzen A."/>
            <person name="Lundell T."/>
            <person name="Morin E."/>
            <person name="Murat C."/>
            <person name="Sun H."/>
            <person name="Tunlid A."/>
            <person name="Henrissat B."/>
            <person name="Grigoriev I.V."/>
            <person name="Hibbett D.S."/>
            <person name="Martin F."/>
            <person name="Nordberg H.P."/>
            <person name="Cantor M.N."/>
            <person name="Hua S.X."/>
        </authorList>
    </citation>
    <scope>NUCLEOTIDE SEQUENCE [LARGE SCALE GENOMIC DNA]</scope>
    <source>
        <strain evidence="4 5">Zn</strain>
    </source>
</reference>
<dbReference type="Pfam" id="PF13041">
    <property type="entry name" value="PPR_2"/>
    <property type="match status" value="1"/>
</dbReference>
<organism evidence="4 5">
    <name type="scientific">Oidiodendron maius (strain Zn)</name>
    <dbReference type="NCBI Taxonomy" id="913774"/>
    <lineage>
        <taxon>Eukaryota</taxon>
        <taxon>Fungi</taxon>
        <taxon>Dikarya</taxon>
        <taxon>Ascomycota</taxon>
        <taxon>Pezizomycotina</taxon>
        <taxon>Leotiomycetes</taxon>
        <taxon>Leotiomycetes incertae sedis</taxon>
        <taxon>Myxotrichaceae</taxon>
        <taxon>Oidiodendron</taxon>
    </lineage>
</organism>
<dbReference type="EMBL" id="KN832871">
    <property type="protein sequence ID" value="KIN06192.1"/>
    <property type="molecule type" value="Genomic_DNA"/>
</dbReference>
<dbReference type="PROSITE" id="PS51375">
    <property type="entry name" value="PPR"/>
    <property type="match status" value="1"/>
</dbReference>
<evidence type="ECO:0008006" key="6">
    <source>
        <dbReference type="Google" id="ProtNLM"/>
    </source>
</evidence>